<organism evidence="2 3">
    <name type="scientific">Streptacidiphilus monticola</name>
    <dbReference type="NCBI Taxonomy" id="2161674"/>
    <lineage>
        <taxon>Bacteria</taxon>
        <taxon>Bacillati</taxon>
        <taxon>Actinomycetota</taxon>
        <taxon>Actinomycetes</taxon>
        <taxon>Kitasatosporales</taxon>
        <taxon>Streptomycetaceae</taxon>
        <taxon>Streptacidiphilus</taxon>
    </lineage>
</organism>
<keyword evidence="3" id="KW-1185">Reference proteome</keyword>
<evidence type="ECO:0008006" key="4">
    <source>
        <dbReference type="Google" id="ProtNLM"/>
    </source>
</evidence>
<gene>
    <name evidence="2" type="ORF">ACFP3V_18285</name>
</gene>
<accession>A0ABW1G536</accession>
<comment type="caution">
    <text evidence="2">The sequence shown here is derived from an EMBL/GenBank/DDBJ whole genome shotgun (WGS) entry which is preliminary data.</text>
</comment>
<dbReference type="Gene3D" id="3.50.50.60">
    <property type="entry name" value="FAD/NAD(P)-binding domain"/>
    <property type="match status" value="1"/>
</dbReference>
<name>A0ABW1G536_9ACTN</name>
<feature type="region of interest" description="Disordered" evidence="1">
    <location>
        <begin position="58"/>
        <end position="79"/>
    </location>
</feature>
<dbReference type="EMBL" id="JBHSQJ010000074">
    <property type="protein sequence ID" value="MFC5909158.1"/>
    <property type="molecule type" value="Genomic_DNA"/>
</dbReference>
<dbReference type="RefSeq" id="WP_380584711.1">
    <property type="nucleotide sequence ID" value="NZ_JBHSQJ010000074.1"/>
</dbReference>
<evidence type="ECO:0000313" key="3">
    <source>
        <dbReference type="Proteomes" id="UP001596174"/>
    </source>
</evidence>
<evidence type="ECO:0000256" key="1">
    <source>
        <dbReference type="SAM" id="MobiDB-lite"/>
    </source>
</evidence>
<sequence length="79" mass="8186">MSEHFDVIVLDRRSAGEHCAGALADGGLRVALVGRELVGEECSSWGCIPSHTRGAISSVRGRATTDRCEESGNGSPSSA</sequence>
<evidence type="ECO:0000313" key="2">
    <source>
        <dbReference type="EMBL" id="MFC5909158.1"/>
    </source>
</evidence>
<dbReference type="Proteomes" id="UP001596174">
    <property type="component" value="Unassembled WGS sequence"/>
</dbReference>
<protein>
    <recommendedName>
        <fullName evidence="4">FAD/NAD(P)-binding domain-containing protein</fullName>
    </recommendedName>
</protein>
<reference evidence="3" key="1">
    <citation type="journal article" date="2019" name="Int. J. Syst. Evol. Microbiol.">
        <title>The Global Catalogue of Microorganisms (GCM) 10K type strain sequencing project: providing services to taxonomists for standard genome sequencing and annotation.</title>
        <authorList>
            <consortium name="The Broad Institute Genomics Platform"/>
            <consortium name="The Broad Institute Genome Sequencing Center for Infectious Disease"/>
            <person name="Wu L."/>
            <person name="Ma J."/>
        </authorList>
    </citation>
    <scope>NUCLEOTIDE SEQUENCE [LARGE SCALE GENOMIC DNA]</scope>
    <source>
        <strain evidence="3">JCM 4816</strain>
    </source>
</reference>
<dbReference type="SUPFAM" id="SSF51905">
    <property type="entry name" value="FAD/NAD(P)-binding domain"/>
    <property type="match status" value="1"/>
</dbReference>
<dbReference type="InterPro" id="IPR036188">
    <property type="entry name" value="FAD/NAD-bd_sf"/>
</dbReference>
<proteinExistence type="predicted"/>